<dbReference type="Proteomes" id="UP000283509">
    <property type="component" value="Unassembled WGS sequence"/>
</dbReference>
<reference evidence="2 3" key="1">
    <citation type="submission" date="2018-04" db="EMBL/GenBank/DDBJ databases">
        <authorList>
            <person name="Zhang X."/>
            <person name="Yuan J."/>
            <person name="Li F."/>
            <person name="Xiang J."/>
        </authorList>
    </citation>
    <scope>NUCLEOTIDE SEQUENCE [LARGE SCALE GENOMIC DNA]</scope>
    <source>
        <tissue evidence="2">Muscle</tissue>
    </source>
</reference>
<protein>
    <submittedName>
        <fullName evidence="2">Uncharacterized protein</fullName>
    </submittedName>
</protein>
<dbReference type="OrthoDB" id="6380971at2759"/>
<gene>
    <name evidence="2" type="ORF">C7M84_009318</name>
</gene>
<sequence>MTHHQRKPISTAKSHQEGSPRHFSNKLLITFLHQDAPQPAGGGTSMLNFLSNRTLRARAFTRRKRSGDPQHPSGGESPTSAPIRSWRGFGGKRSAYNSKRTIVRLIGNKVIRYGEGRALGERKCRAKGVLDAGEVTAKPGRRRSGDLRDESVDNYIRLVLEKFCRSHEDGDSCLGDSCSWIPWRSGRSRFRILTPHQRPLQLLSDGGPRRLPASIPRSRLHVVTVRVDGQYWADGLLLSIFPVFGNGPFYIQIVSTDVSGLGDVTVTPDDYLQVRGQRSAHVVPPLPPPSALHQIEDLQLTAEFDFLDAHFDNFLGGSFGEIMSDVLADLASAFLAGGAGSSRLDACLGECYMEDKELLIHRVPPLDILDLIQGQGKSPCSVAPVLSQSCQNEVDKK</sequence>
<evidence type="ECO:0000256" key="1">
    <source>
        <dbReference type="SAM" id="MobiDB-lite"/>
    </source>
</evidence>
<comment type="caution">
    <text evidence="2">The sequence shown here is derived from an EMBL/GenBank/DDBJ whole genome shotgun (WGS) entry which is preliminary data.</text>
</comment>
<evidence type="ECO:0000313" key="2">
    <source>
        <dbReference type="EMBL" id="ROT72297.1"/>
    </source>
</evidence>
<dbReference type="EMBL" id="QCYY01002180">
    <property type="protein sequence ID" value="ROT72297.1"/>
    <property type="molecule type" value="Genomic_DNA"/>
</dbReference>
<reference evidence="2 3" key="2">
    <citation type="submission" date="2019-01" db="EMBL/GenBank/DDBJ databases">
        <title>The decoding of complex shrimp genome reveals the adaptation for benthos swimmer, frequently molting mechanism and breeding impact on genome.</title>
        <authorList>
            <person name="Sun Y."/>
            <person name="Gao Y."/>
            <person name="Yu Y."/>
        </authorList>
    </citation>
    <scope>NUCLEOTIDE SEQUENCE [LARGE SCALE GENOMIC DNA]</scope>
    <source>
        <tissue evidence="2">Muscle</tissue>
    </source>
</reference>
<proteinExistence type="predicted"/>
<feature type="region of interest" description="Disordered" evidence="1">
    <location>
        <begin position="1"/>
        <end position="20"/>
    </location>
</feature>
<organism evidence="2 3">
    <name type="scientific">Penaeus vannamei</name>
    <name type="common">Whiteleg shrimp</name>
    <name type="synonym">Litopenaeus vannamei</name>
    <dbReference type="NCBI Taxonomy" id="6689"/>
    <lineage>
        <taxon>Eukaryota</taxon>
        <taxon>Metazoa</taxon>
        <taxon>Ecdysozoa</taxon>
        <taxon>Arthropoda</taxon>
        <taxon>Crustacea</taxon>
        <taxon>Multicrustacea</taxon>
        <taxon>Malacostraca</taxon>
        <taxon>Eumalacostraca</taxon>
        <taxon>Eucarida</taxon>
        <taxon>Decapoda</taxon>
        <taxon>Dendrobranchiata</taxon>
        <taxon>Penaeoidea</taxon>
        <taxon>Penaeidae</taxon>
        <taxon>Penaeus</taxon>
    </lineage>
</organism>
<dbReference type="AlphaFoldDB" id="A0A423T781"/>
<feature type="region of interest" description="Disordered" evidence="1">
    <location>
        <begin position="62"/>
        <end position="90"/>
    </location>
</feature>
<evidence type="ECO:0000313" key="3">
    <source>
        <dbReference type="Proteomes" id="UP000283509"/>
    </source>
</evidence>
<accession>A0A423T781</accession>
<name>A0A423T781_PENVA</name>
<keyword evidence="3" id="KW-1185">Reference proteome</keyword>